<evidence type="ECO:0000256" key="4">
    <source>
        <dbReference type="ARBA" id="ARBA00023088"/>
    </source>
</evidence>
<dbReference type="STRING" id="1423753.FD28_GL000377"/>
<comment type="caution">
    <text evidence="7">The sequence shown here is derived from an EMBL/GenBank/DDBJ whole genome shotgun (WGS) entry which is preliminary data.</text>
</comment>
<dbReference type="PATRIC" id="fig|1423753.3.peg.393"/>
<dbReference type="NCBIfam" id="TIGR01167">
    <property type="entry name" value="LPXTG_anchor"/>
    <property type="match status" value="1"/>
</dbReference>
<proteinExistence type="predicted"/>
<evidence type="ECO:0000256" key="1">
    <source>
        <dbReference type="ARBA" id="ARBA00022512"/>
    </source>
</evidence>
<name>A0A0R1UX44_9LACO</name>
<evidence type="ECO:0000256" key="3">
    <source>
        <dbReference type="ARBA" id="ARBA00022729"/>
    </source>
</evidence>
<dbReference type="PROSITE" id="PS50847">
    <property type="entry name" value="GRAM_POS_ANCHORING"/>
    <property type="match status" value="1"/>
</dbReference>
<protein>
    <recommendedName>
        <fullName evidence="6">Gram-positive cocci surface proteins LPxTG domain-containing protein</fullName>
    </recommendedName>
</protein>
<evidence type="ECO:0000259" key="6">
    <source>
        <dbReference type="PROSITE" id="PS50847"/>
    </source>
</evidence>
<dbReference type="Pfam" id="PF00746">
    <property type="entry name" value="Gram_pos_anchor"/>
    <property type="match status" value="1"/>
</dbReference>
<dbReference type="EMBL" id="AZFS01000058">
    <property type="protein sequence ID" value="KRL94555.1"/>
    <property type="molecule type" value="Genomic_DNA"/>
</dbReference>
<sequence>MGHTSGYSGGSGSSVGGGTLPQTGEQQSKLAWIGALLAVFTLSGWKKRRDHD</sequence>
<keyword evidence="3" id="KW-0732">Signal</keyword>
<dbReference type="InterPro" id="IPR019931">
    <property type="entry name" value="LPXTG_anchor"/>
</dbReference>
<organism evidence="7 8">
    <name type="scientific">Levilactobacillus hammesii DSM 16381</name>
    <dbReference type="NCBI Taxonomy" id="1423753"/>
    <lineage>
        <taxon>Bacteria</taxon>
        <taxon>Bacillati</taxon>
        <taxon>Bacillota</taxon>
        <taxon>Bacilli</taxon>
        <taxon>Lactobacillales</taxon>
        <taxon>Lactobacillaceae</taxon>
        <taxon>Levilactobacillus</taxon>
    </lineage>
</organism>
<keyword evidence="4" id="KW-0572">Peptidoglycan-anchor</keyword>
<keyword evidence="1" id="KW-0134">Cell wall</keyword>
<accession>A0A0R1UX44</accession>
<evidence type="ECO:0000313" key="7">
    <source>
        <dbReference type="EMBL" id="KRL94555.1"/>
    </source>
</evidence>
<evidence type="ECO:0000256" key="5">
    <source>
        <dbReference type="SAM" id="MobiDB-lite"/>
    </source>
</evidence>
<feature type="region of interest" description="Disordered" evidence="5">
    <location>
        <begin position="1"/>
        <end position="23"/>
    </location>
</feature>
<evidence type="ECO:0000313" key="8">
    <source>
        <dbReference type="Proteomes" id="UP000051580"/>
    </source>
</evidence>
<feature type="compositionally biased region" description="Gly residues" evidence="5">
    <location>
        <begin position="7"/>
        <end position="19"/>
    </location>
</feature>
<feature type="domain" description="Gram-positive cocci surface proteins LPxTG" evidence="6">
    <location>
        <begin position="20"/>
        <end position="52"/>
    </location>
</feature>
<evidence type="ECO:0000256" key="2">
    <source>
        <dbReference type="ARBA" id="ARBA00022525"/>
    </source>
</evidence>
<dbReference type="Proteomes" id="UP000051580">
    <property type="component" value="Unassembled WGS sequence"/>
</dbReference>
<gene>
    <name evidence="7" type="ORF">FD28_GL000377</name>
</gene>
<keyword evidence="2" id="KW-0964">Secreted</keyword>
<keyword evidence="8" id="KW-1185">Reference proteome</keyword>
<reference evidence="7 8" key="1">
    <citation type="journal article" date="2015" name="Genome Announc.">
        <title>Expanding the biotechnology potential of lactobacilli through comparative genomics of 213 strains and associated genera.</title>
        <authorList>
            <person name="Sun Z."/>
            <person name="Harris H.M."/>
            <person name="McCann A."/>
            <person name="Guo C."/>
            <person name="Argimon S."/>
            <person name="Zhang W."/>
            <person name="Yang X."/>
            <person name="Jeffery I.B."/>
            <person name="Cooney J.C."/>
            <person name="Kagawa T.F."/>
            <person name="Liu W."/>
            <person name="Song Y."/>
            <person name="Salvetti E."/>
            <person name="Wrobel A."/>
            <person name="Rasinkangas P."/>
            <person name="Parkhill J."/>
            <person name="Rea M.C."/>
            <person name="O'Sullivan O."/>
            <person name="Ritari J."/>
            <person name="Douillard F.P."/>
            <person name="Paul Ross R."/>
            <person name="Yang R."/>
            <person name="Briner A.E."/>
            <person name="Felis G.E."/>
            <person name="de Vos W.M."/>
            <person name="Barrangou R."/>
            <person name="Klaenhammer T.R."/>
            <person name="Caufield P.W."/>
            <person name="Cui Y."/>
            <person name="Zhang H."/>
            <person name="O'Toole P.W."/>
        </authorList>
    </citation>
    <scope>NUCLEOTIDE SEQUENCE [LARGE SCALE GENOMIC DNA]</scope>
    <source>
        <strain evidence="7 8">DSM 16381</strain>
    </source>
</reference>
<dbReference type="AlphaFoldDB" id="A0A0R1UX44"/>